<dbReference type="EMBL" id="DWZH01000056">
    <property type="protein sequence ID" value="HJB10422.1"/>
    <property type="molecule type" value="Genomic_DNA"/>
</dbReference>
<evidence type="ECO:0000313" key="2">
    <source>
        <dbReference type="EMBL" id="HJB10422.1"/>
    </source>
</evidence>
<dbReference type="Proteomes" id="UP000823823">
    <property type="component" value="Unassembled WGS sequence"/>
</dbReference>
<accession>A0A9D2LD49</accession>
<keyword evidence="1" id="KW-1133">Transmembrane helix</keyword>
<evidence type="ECO:0000256" key="1">
    <source>
        <dbReference type="SAM" id="Phobius"/>
    </source>
</evidence>
<organism evidence="2 3">
    <name type="scientific">Candidatus Brachybacterium merdavium</name>
    <dbReference type="NCBI Taxonomy" id="2838513"/>
    <lineage>
        <taxon>Bacteria</taxon>
        <taxon>Bacillati</taxon>
        <taxon>Actinomycetota</taxon>
        <taxon>Actinomycetes</taxon>
        <taxon>Micrococcales</taxon>
        <taxon>Dermabacteraceae</taxon>
        <taxon>Brachybacterium</taxon>
    </lineage>
</organism>
<keyword evidence="1" id="KW-0812">Transmembrane</keyword>
<proteinExistence type="predicted"/>
<keyword evidence="1" id="KW-0472">Membrane</keyword>
<reference evidence="2" key="2">
    <citation type="submission" date="2021-04" db="EMBL/GenBank/DDBJ databases">
        <authorList>
            <person name="Gilroy R."/>
        </authorList>
    </citation>
    <scope>NUCLEOTIDE SEQUENCE</scope>
    <source>
        <strain evidence="2">ChiHjej13B12-24818</strain>
    </source>
</reference>
<evidence type="ECO:0000313" key="3">
    <source>
        <dbReference type="Proteomes" id="UP000823823"/>
    </source>
</evidence>
<reference evidence="2" key="1">
    <citation type="journal article" date="2021" name="PeerJ">
        <title>Extensive microbial diversity within the chicken gut microbiome revealed by metagenomics and culture.</title>
        <authorList>
            <person name="Gilroy R."/>
            <person name="Ravi A."/>
            <person name="Getino M."/>
            <person name="Pursley I."/>
            <person name="Horton D.L."/>
            <person name="Alikhan N.F."/>
            <person name="Baker D."/>
            <person name="Gharbi K."/>
            <person name="Hall N."/>
            <person name="Watson M."/>
            <person name="Adriaenssens E.M."/>
            <person name="Foster-Nyarko E."/>
            <person name="Jarju S."/>
            <person name="Secka A."/>
            <person name="Antonio M."/>
            <person name="Oren A."/>
            <person name="Chaudhuri R.R."/>
            <person name="La Ragione R."/>
            <person name="Hildebrand F."/>
            <person name="Pallen M.J."/>
        </authorList>
    </citation>
    <scope>NUCLEOTIDE SEQUENCE</scope>
    <source>
        <strain evidence="2">ChiHjej13B12-24818</strain>
    </source>
</reference>
<comment type="caution">
    <text evidence="2">The sequence shown here is derived from an EMBL/GenBank/DDBJ whole genome shotgun (WGS) entry which is preliminary data.</text>
</comment>
<name>A0A9D2LD49_9MICO</name>
<dbReference type="AlphaFoldDB" id="A0A9D2LD49"/>
<feature type="transmembrane region" description="Helical" evidence="1">
    <location>
        <begin position="12"/>
        <end position="31"/>
    </location>
</feature>
<feature type="transmembrane region" description="Helical" evidence="1">
    <location>
        <begin position="43"/>
        <end position="66"/>
    </location>
</feature>
<feature type="non-terminal residue" evidence="2">
    <location>
        <position position="1"/>
    </location>
</feature>
<sequence>LRSLRAAGAAPLTIYVTHVLLTGVAVIGYALTSGGDPAEMPWYIAGAGILGVHLALVVCFGALLAATGRQGPLEGLISRLVRRVVPPRSACWDDAQVRRPCRPAHLTSATAHDPRTVAARHR</sequence>
<protein>
    <submittedName>
        <fullName evidence="2">Uncharacterized protein</fullName>
    </submittedName>
</protein>
<gene>
    <name evidence="2" type="ORF">H9786_07805</name>
</gene>